<reference evidence="1" key="1">
    <citation type="journal article" date="2016" name="Insect Biochem. Mol. Biol.">
        <title>Multifaceted biological insights from a draft genome sequence of the tobacco hornworm moth, Manduca sexta.</title>
        <authorList>
            <person name="Kanost M.R."/>
            <person name="Arrese E.L."/>
            <person name="Cao X."/>
            <person name="Chen Y.R."/>
            <person name="Chellapilla S."/>
            <person name="Goldsmith M.R."/>
            <person name="Grosse-Wilde E."/>
            <person name="Heckel D.G."/>
            <person name="Herndon N."/>
            <person name="Jiang H."/>
            <person name="Papanicolaou A."/>
            <person name="Qu J."/>
            <person name="Soulages J.L."/>
            <person name="Vogel H."/>
            <person name="Walters J."/>
            <person name="Waterhouse R.M."/>
            <person name="Ahn S.J."/>
            <person name="Almeida F.C."/>
            <person name="An C."/>
            <person name="Aqrawi P."/>
            <person name="Bretschneider A."/>
            <person name="Bryant W.B."/>
            <person name="Bucks S."/>
            <person name="Chao H."/>
            <person name="Chevignon G."/>
            <person name="Christen J.M."/>
            <person name="Clarke D.F."/>
            <person name="Dittmer N.T."/>
            <person name="Ferguson L.C.F."/>
            <person name="Garavelou S."/>
            <person name="Gordon K.H.J."/>
            <person name="Gunaratna R.T."/>
            <person name="Han Y."/>
            <person name="Hauser F."/>
            <person name="He Y."/>
            <person name="Heidel-Fischer H."/>
            <person name="Hirsh A."/>
            <person name="Hu Y."/>
            <person name="Jiang H."/>
            <person name="Kalra D."/>
            <person name="Klinner C."/>
            <person name="Konig C."/>
            <person name="Kovar C."/>
            <person name="Kroll A.R."/>
            <person name="Kuwar S.S."/>
            <person name="Lee S.L."/>
            <person name="Lehman R."/>
            <person name="Li K."/>
            <person name="Li Z."/>
            <person name="Liang H."/>
            <person name="Lovelace S."/>
            <person name="Lu Z."/>
            <person name="Mansfield J.H."/>
            <person name="McCulloch K.J."/>
            <person name="Mathew T."/>
            <person name="Morton B."/>
            <person name="Muzny D.M."/>
            <person name="Neunemann D."/>
            <person name="Ongeri F."/>
            <person name="Pauchet Y."/>
            <person name="Pu L.L."/>
            <person name="Pyrousis I."/>
            <person name="Rao X.J."/>
            <person name="Redding A."/>
            <person name="Roesel C."/>
            <person name="Sanchez-Gracia A."/>
            <person name="Schaack S."/>
            <person name="Shukla A."/>
            <person name="Tetreau G."/>
            <person name="Wang Y."/>
            <person name="Xiong G.H."/>
            <person name="Traut W."/>
            <person name="Walsh T.K."/>
            <person name="Worley K.C."/>
            <person name="Wu D."/>
            <person name="Wu W."/>
            <person name="Wu Y.Q."/>
            <person name="Zhang X."/>
            <person name="Zou Z."/>
            <person name="Zucker H."/>
            <person name="Briscoe A.D."/>
            <person name="Burmester T."/>
            <person name="Clem R.J."/>
            <person name="Feyereisen R."/>
            <person name="Grimmelikhuijzen C.J.P."/>
            <person name="Hamodrakas S.J."/>
            <person name="Hansson B.S."/>
            <person name="Huguet E."/>
            <person name="Jermiin L.S."/>
            <person name="Lan Q."/>
            <person name="Lehman H.K."/>
            <person name="Lorenzen M."/>
            <person name="Merzendorfer H."/>
            <person name="Michalopoulos I."/>
            <person name="Morton D.B."/>
            <person name="Muthukrishnan S."/>
            <person name="Oakeshott J.G."/>
            <person name="Palmer W."/>
            <person name="Park Y."/>
            <person name="Passarelli A.L."/>
            <person name="Rozas J."/>
            <person name="Schwartz L.M."/>
            <person name="Smith W."/>
            <person name="Southgate A."/>
            <person name="Vilcinskas A."/>
            <person name="Vogt R."/>
            <person name="Wang P."/>
            <person name="Werren J."/>
            <person name="Yu X.Q."/>
            <person name="Zhou J.J."/>
            <person name="Brown S.J."/>
            <person name="Scherer S.E."/>
            <person name="Richards S."/>
            <person name="Blissard G.W."/>
        </authorList>
    </citation>
    <scope>NUCLEOTIDE SEQUENCE</scope>
</reference>
<proteinExistence type="predicted"/>
<dbReference type="Proteomes" id="UP000791440">
    <property type="component" value="Unassembled WGS sequence"/>
</dbReference>
<dbReference type="EMBL" id="JH668283">
    <property type="protein sequence ID" value="KAG6440940.1"/>
    <property type="molecule type" value="Genomic_DNA"/>
</dbReference>
<dbReference type="AlphaFoldDB" id="A0A921YKI0"/>
<accession>A0A921YKI0</accession>
<protein>
    <submittedName>
        <fullName evidence="1">Uncharacterized protein</fullName>
    </submittedName>
</protein>
<evidence type="ECO:0000313" key="1">
    <source>
        <dbReference type="EMBL" id="KAG6440940.1"/>
    </source>
</evidence>
<name>A0A921YKI0_MANSE</name>
<gene>
    <name evidence="1" type="ORF">O3G_MSEX001576</name>
</gene>
<organism evidence="1 2">
    <name type="scientific">Manduca sexta</name>
    <name type="common">Tobacco hawkmoth</name>
    <name type="synonym">Tobacco hornworm</name>
    <dbReference type="NCBI Taxonomy" id="7130"/>
    <lineage>
        <taxon>Eukaryota</taxon>
        <taxon>Metazoa</taxon>
        <taxon>Ecdysozoa</taxon>
        <taxon>Arthropoda</taxon>
        <taxon>Hexapoda</taxon>
        <taxon>Insecta</taxon>
        <taxon>Pterygota</taxon>
        <taxon>Neoptera</taxon>
        <taxon>Endopterygota</taxon>
        <taxon>Lepidoptera</taxon>
        <taxon>Glossata</taxon>
        <taxon>Ditrysia</taxon>
        <taxon>Bombycoidea</taxon>
        <taxon>Sphingidae</taxon>
        <taxon>Sphinginae</taxon>
        <taxon>Sphingini</taxon>
        <taxon>Manduca</taxon>
    </lineage>
</organism>
<keyword evidence="2" id="KW-1185">Reference proteome</keyword>
<reference evidence="1" key="2">
    <citation type="submission" date="2020-12" db="EMBL/GenBank/DDBJ databases">
        <authorList>
            <person name="Kanost M."/>
        </authorList>
    </citation>
    <scope>NUCLEOTIDE SEQUENCE</scope>
</reference>
<comment type="caution">
    <text evidence="1">The sequence shown here is derived from an EMBL/GenBank/DDBJ whole genome shotgun (WGS) entry which is preliminary data.</text>
</comment>
<sequence length="254" mass="29200">MLSTISRLLLAQGSYARQSLRFLYHGTPATVGKYATEQFTYIKSAIENNQIDWEDIKNNLLSIQGGINQKNVDAVLFKFMIYNKKYDAARSFGQHLKSSNNEVSLGSLNGLLSLYYELGKENNLSKEEKLDILNIYNYLHDKYKVLDFLTCEHLLHALCVINEWSKAIKLLDDINLSSKPSHSAYSIVIATLFRNNKKKMAMEFIQKSVNNKRGLQDIAYDAWIDYILRKYKQNDTKAKYLNEIVGSAYPVNKT</sequence>
<evidence type="ECO:0000313" key="2">
    <source>
        <dbReference type="Proteomes" id="UP000791440"/>
    </source>
</evidence>